<name>A0A7W8B454_STRST</name>
<evidence type="ECO:0000313" key="1">
    <source>
        <dbReference type="EMBL" id="MBB5110014.1"/>
    </source>
</evidence>
<protein>
    <recommendedName>
        <fullName evidence="3">ADP ribosyltransferase domain-containing protein</fullName>
    </recommendedName>
</protein>
<evidence type="ECO:0000313" key="2">
    <source>
        <dbReference type="Proteomes" id="UP000549009"/>
    </source>
</evidence>
<comment type="caution">
    <text evidence="1">The sequence shown here is derived from an EMBL/GenBank/DDBJ whole genome shotgun (WGS) entry which is preliminary data.</text>
</comment>
<sequence length="491" mass="55197">MSFYDREIQAAKGIRKHLQSSSSAKVARTAFKTEFADLTKVMKNQKQGNEAVSADVKMLFPNTALLVESHVYWRDALQNKQKELSPTLAHAAWVMKRGLGQVTLESSPPLIWGEESYAWYQGEGEKRDGMQVEYYGSTSMAWGFLIQDPGVSPNLITVSGKEIMGYDFKAGDREPYRWTGFRPVDPASVARYRDGYIFNLRVFARQATYGMHAKAEFAKWLNKIKLPGNDAVKTLTIGELMAIHLYTGPSYKAIGPWAEESEKNPQNPVRQKREFRNRMKALVDEGVAELLSGSFYQPEVPTFMADMIELKILFKAARQRYQGQISDSDLQQYQQDFDAKFANLNWSRVDKEMKLHFTEIDRGLRKLGIAAPIQAKVYRGTTKNKKTNEISGMTGTVAKGSTIESIKVLSTTESEAVAMSFAAKKVPSGPSDLQAVLIAIESQNRFSALSALSEYPHEEEVAFAAKQRFEVVSIATNPRNVHIEDVTLRLL</sequence>
<keyword evidence="2" id="KW-1185">Reference proteome</keyword>
<dbReference type="PROSITE" id="PS51996">
    <property type="entry name" value="TR_MART"/>
    <property type="match status" value="1"/>
</dbReference>
<gene>
    <name evidence="1" type="ORF">FHS40_009144</name>
</gene>
<dbReference type="SUPFAM" id="SSF56399">
    <property type="entry name" value="ADP-ribosylation"/>
    <property type="match status" value="1"/>
</dbReference>
<dbReference type="EMBL" id="JACHJD010000055">
    <property type="protein sequence ID" value="MBB5110014.1"/>
    <property type="molecule type" value="Genomic_DNA"/>
</dbReference>
<reference evidence="1 2" key="1">
    <citation type="submission" date="2020-08" db="EMBL/GenBank/DDBJ databases">
        <title>Genomic Encyclopedia of Type Strains, Phase III (KMG-III): the genomes of soil and plant-associated and newly described type strains.</title>
        <authorList>
            <person name="Whitman W."/>
        </authorList>
    </citation>
    <scope>NUCLEOTIDE SEQUENCE [LARGE SCALE GENOMIC DNA]</scope>
    <source>
        <strain evidence="1 2">CECT 3146</strain>
    </source>
</reference>
<evidence type="ECO:0008006" key="3">
    <source>
        <dbReference type="Google" id="ProtNLM"/>
    </source>
</evidence>
<dbReference type="AlphaFoldDB" id="A0A7W8B454"/>
<organism evidence="1 2">
    <name type="scientific">Streptomyces spectabilis</name>
    <dbReference type="NCBI Taxonomy" id="68270"/>
    <lineage>
        <taxon>Bacteria</taxon>
        <taxon>Bacillati</taxon>
        <taxon>Actinomycetota</taxon>
        <taxon>Actinomycetes</taxon>
        <taxon>Kitasatosporales</taxon>
        <taxon>Streptomycetaceae</taxon>
        <taxon>Streptomyces</taxon>
    </lineage>
</organism>
<dbReference type="RefSeq" id="WP_184927117.1">
    <property type="nucleotide sequence ID" value="NZ_BMSQ01000079.1"/>
</dbReference>
<dbReference type="Proteomes" id="UP000549009">
    <property type="component" value="Unassembled WGS sequence"/>
</dbReference>
<proteinExistence type="predicted"/>
<dbReference type="Gene3D" id="3.90.176.10">
    <property type="entry name" value="Toxin ADP-ribosyltransferase, Chain A, domain 1"/>
    <property type="match status" value="1"/>
</dbReference>
<accession>A0A7W8B454</accession>